<dbReference type="InterPro" id="IPR046373">
    <property type="entry name" value="Acyl-CoA_Oxase/DH_mid-dom_sf"/>
</dbReference>
<keyword evidence="3 4" id="KW-0274">FAD</keyword>
<evidence type="ECO:0000256" key="4">
    <source>
        <dbReference type="RuleBase" id="RU362125"/>
    </source>
</evidence>
<evidence type="ECO:0000256" key="2">
    <source>
        <dbReference type="ARBA" id="ARBA00022630"/>
    </source>
</evidence>
<comment type="caution">
    <text evidence="7">The sequence shown here is derived from an EMBL/GenBank/DDBJ whole genome shotgun (WGS) entry which is preliminary data.</text>
</comment>
<dbReference type="RefSeq" id="WP_166053621.1">
    <property type="nucleotide sequence ID" value="NZ_JAAMPJ010000014.1"/>
</dbReference>
<dbReference type="InterPro" id="IPR009100">
    <property type="entry name" value="AcylCoA_DH/oxidase_NM_dom_sf"/>
</dbReference>
<keyword evidence="2 4" id="KW-0285">Flavoprotein</keyword>
<dbReference type="PANTHER" id="PTHR43884">
    <property type="entry name" value="ACYL-COA DEHYDROGENASE"/>
    <property type="match status" value="1"/>
</dbReference>
<comment type="cofactor">
    <cofactor evidence="4">
        <name>FAD</name>
        <dbReference type="ChEBI" id="CHEBI:57692"/>
    </cofactor>
</comment>
<evidence type="ECO:0000313" key="8">
    <source>
        <dbReference type="Proteomes" id="UP000481360"/>
    </source>
</evidence>
<dbReference type="InterPro" id="IPR006091">
    <property type="entry name" value="Acyl-CoA_Oxase/DH_mid-dom"/>
</dbReference>
<dbReference type="InterPro" id="IPR009075">
    <property type="entry name" value="AcylCo_DH/oxidase_C"/>
</dbReference>
<gene>
    <name evidence="7" type="ORF">G7043_38385</name>
</gene>
<proteinExistence type="inferred from homology"/>
<dbReference type="SUPFAM" id="SSF56645">
    <property type="entry name" value="Acyl-CoA dehydrogenase NM domain-like"/>
    <property type="match status" value="1"/>
</dbReference>
<dbReference type="Gene3D" id="2.40.110.10">
    <property type="entry name" value="Butyryl-CoA Dehydrogenase, subunit A, domain 2"/>
    <property type="match status" value="1"/>
</dbReference>
<comment type="similarity">
    <text evidence="1 4">Belongs to the acyl-CoA dehydrogenase family.</text>
</comment>
<dbReference type="GO" id="GO:0003995">
    <property type="term" value="F:acyl-CoA dehydrogenase activity"/>
    <property type="evidence" value="ECO:0007669"/>
    <property type="project" value="TreeGrafter"/>
</dbReference>
<evidence type="ECO:0000259" key="5">
    <source>
        <dbReference type="Pfam" id="PF00441"/>
    </source>
</evidence>
<dbReference type="Pfam" id="PF00441">
    <property type="entry name" value="Acyl-CoA_dh_1"/>
    <property type="match status" value="1"/>
</dbReference>
<reference evidence="7 8" key="1">
    <citation type="submission" date="2020-03" db="EMBL/GenBank/DDBJ databases">
        <title>Isolation and identification of active actinomycetes.</title>
        <authorList>
            <person name="Sun X."/>
        </authorList>
    </citation>
    <scope>NUCLEOTIDE SEQUENCE [LARGE SCALE GENOMIC DNA]</scope>
    <source>
        <strain evidence="7 8">NEAU-D13</strain>
    </source>
</reference>
<keyword evidence="4" id="KW-0560">Oxidoreductase</keyword>
<evidence type="ECO:0000256" key="3">
    <source>
        <dbReference type="ARBA" id="ARBA00022827"/>
    </source>
</evidence>
<dbReference type="AlphaFoldDB" id="A0A7C9W2I9"/>
<name>A0A7C9W2I9_9PSEU</name>
<dbReference type="Gene3D" id="1.20.140.10">
    <property type="entry name" value="Butyryl-CoA Dehydrogenase, subunit A, domain 3"/>
    <property type="match status" value="1"/>
</dbReference>
<dbReference type="PANTHER" id="PTHR43884:SF19">
    <property type="entry name" value="ACYL-COA DEHYDROGENASE FADE4-RELATED"/>
    <property type="match status" value="1"/>
</dbReference>
<sequence length="567" mass="61274">MTWTPSARLGRIEAAIEEASRPGGALCPDTLLSLDEKEVFPSAAAAFLDELEIHRLYVDRRNGGELDHLFDLTSLVRLLARRDLTLAVGHPKTFLGAASVWLGGDSGQRRRLAERINRRAIVSWGLTERAHGADLLSGELTATPTDQGWALTGEKWLINNATRGDLVSVLARTRPEGGPRGFSVILFDKERADPHSWTSTPKLPTHGIRGADISGIAFHETAVDAEAVIGPLGSGVETTLKALQLTRTMCCGLSLGALDHALALGRRFLRERRLYGRTLADLPNLQRELGRSIAALHTAEAVSLAAASTAGNAPDELSLISAVAKALVPEMCQEAISRIGELLGLRGFLTANEPYRAFQKLDRDHRIVSIFDGSTAVCRNLTVEHFPVLTRARLTPDGRSGLFGTPSQPWDPSRLRLLARSCWLVPAMAADCDVLAAQAAAGEVPAAAAKLAAAALRSLRRVLGEMADIDRGPRQVPQEAFDIARDFELCTAAAAVCRLWTEGAATSKDLRLWQDGLWLTAALTLIVERLPSRDTGERRDVFGVLGRLALQDGGHEALSIFPRGEVR</sequence>
<organism evidence="7 8">
    <name type="scientific">Lentzea alba</name>
    <dbReference type="NCBI Taxonomy" id="2714351"/>
    <lineage>
        <taxon>Bacteria</taxon>
        <taxon>Bacillati</taxon>
        <taxon>Actinomycetota</taxon>
        <taxon>Actinomycetes</taxon>
        <taxon>Pseudonocardiales</taxon>
        <taxon>Pseudonocardiaceae</taxon>
        <taxon>Lentzea</taxon>
    </lineage>
</organism>
<dbReference type="Pfam" id="PF02770">
    <property type="entry name" value="Acyl-CoA_dh_M"/>
    <property type="match status" value="1"/>
</dbReference>
<protein>
    <submittedName>
        <fullName evidence="7">Acyl-CoA dehydrogenase</fullName>
    </submittedName>
</protein>
<dbReference type="CDD" id="cd00567">
    <property type="entry name" value="ACAD"/>
    <property type="match status" value="1"/>
</dbReference>
<evidence type="ECO:0000259" key="6">
    <source>
        <dbReference type="Pfam" id="PF02770"/>
    </source>
</evidence>
<feature type="domain" description="Acyl-CoA dehydrogenase/oxidase C-terminal" evidence="5">
    <location>
        <begin position="233"/>
        <end position="382"/>
    </location>
</feature>
<feature type="domain" description="Acyl-CoA oxidase/dehydrogenase middle" evidence="6">
    <location>
        <begin position="125"/>
        <end position="219"/>
    </location>
</feature>
<dbReference type="InterPro" id="IPR036250">
    <property type="entry name" value="AcylCo_DH-like_C"/>
</dbReference>
<dbReference type="SUPFAM" id="SSF47203">
    <property type="entry name" value="Acyl-CoA dehydrogenase C-terminal domain-like"/>
    <property type="match status" value="1"/>
</dbReference>
<evidence type="ECO:0000256" key="1">
    <source>
        <dbReference type="ARBA" id="ARBA00009347"/>
    </source>
</evidence>
<dbReference type="EMBL" id="JAAMPJ010000014">
    <property type="protein sequence ID" value="NGY64798.1"/>
    <property type="molecule type" value="Genomic_DNA"/>
</dbReference>
<evidence type="ECO:0000313" key="7">
    <source>
        <dbReference type="EMBL" id="NGY64798.1"/>
    </source>
</evidence>
<dbReference type="GO" id="GO:0005886">
    <property type="term" value="C:plasma membrane"/>
    <property type="evidence" value="ECO:0007669"/>
    <property type="project" value="TreeGrafter"/>
</dbReference>
<keyword evidence="8" id="KW-1185">Reference proteome</keyword>
<accession>A0A7C9W2I9</accession>
<dbReference type="Proteomes" id="UP000481360">
    <property type="component" value="Unassembled WGS sequence"/>
</dbReference>